<keyword evidence="4" id="KW-1185">Reference proteome</keyword>
<gene>
    <name evidence="3" type="ORF">LKD31_07660</name>
</gene>
<dbReference type="InterPro" id="IPR025648">
    <property type="entry name" value="DUF4358"/>
</dbReference>
<feature type="region of interest" description="Disordered" evidence="1">
    <location>
        <begin position="24"/>
        <end position="58"/>
    </location>
</feature>
<evidence type="ECO:0000256" key="2">
    <source>
        <dbReference type="SAM" id="SignalP"/>
    </source>
</evidence>
<dbReference type="Pfam" id="PF14270">
    <property type="entry name" value="DUF4358"/>
    <property type="match status" value="1"/>
</dbReference>
<dbReference type="Proteomes" id="UP001199424">
    <property type="component" value="Unassembled WGS sequence"/>
</dbReference>
<comment type="caution">
    <text evidence="3">The sequence shown here is derived from an EMBL/GenBank/DDBJ whole genome shotgun (WGS) entry which is preliminary data.</text>
</comment>
<protein>
    <submittedName>
        <fullName evidence="3">DUF4358 domain-containing protein</fullName>
    </submittedName>
</protein>
<organism evidence="3 4">
    <name type="scientific">Hominenteromicrobium mulieris</name>
    <dbReference type="NCBI Taxonomy" id="2885357"/>
    <lineage>
        <taxon>Bacteria</taxon>
        <taxon>Bacillati</taxon>
        <taxon>Bacillota</taxon>
        <taxon>Clostridia</taxon>
        <taxon>Eubacteriales</taxon>
        <taxon>Oscillospiraceae</taxon>
        <taxon>Hominenteromicrobium</taxon>
    </lineage>
</organism>
<feature type="compositionally biased region" description="Polar residues" evidence="1">
    <location>
        <begin position="46"/>
        <end position="58"/>
    </location>
</feature>
<feature type="signal peptide" evidence="2">
    <location>
        <begin position="1"/>
        <end position="21"/>
    </location>
</feature>
<accession>A0AAE3DIQ6</accession>
<dbReference type="PROSITE" id="PS51257">
    <property type="entry name" value="PROKAR_LIPOPROTEIN"/>
    <property type="match status" value="1"/>
</dbReference>
<evidence type="ECO:0000313" key="3">
    <source>
        <dbReference type="EMBL" id="MCC2136892.1"/>
    </source>
</evidence>
<sequence>MKRIFPALLALLLVLSFTGCASRTTESSSSSSAASEKPAQSASPSPDVSESPNDTSVMPETALGLSAFRDALREAYGDKYYPDTKLTEDEIRSELGMDDSLYEEVYAENTAQKAHPDTFIAVKVKEGKTDEVKEKLAAYKQRLLADEDFTASKDKIEAAEIYADGDYVFFLLLGEPETSGESSEGMAEAFGKEIQHGIDAIKKVIGME</sequence>
<keyword evidence="2" id="KW-0732">Signal</keyword>
<reference evidence="3" key="1">
    <citation type="submission" date="2021-10" db="EMBL/GenBank/DDBJ databases">
        <title>Anaerobic single-cell dispensing facilitates the cultivation of human gut bacteria.</title>
        <authorList>
            <person name="Afrizal A."/>
        </authorList>
    </citation>
    <scope>NUCLEOTIDE SEQUENCE</scope>
    <source>
        <strain evidence="3">CLA-AA-H250</strain>
    </source>
</reference>
<name>A0AAE3DIQ6_9FIRM</name>
<dbReference type="EMBL" id="JAJEQC010000006">
    <property type="protein sequence ID" value="MCC2136892.1"/>
    <property type="molecule type" value="Genomic_DNA"/>
</dbReference>
<feature type="compositionally biased region" description="Low complexity" evidence="1">
    <location>
        <begin position="24"/>
        <end position="45"/>
    </location>
</feature>
<feature type="chain" id="PRO_5042052400" evidence="2">
    <location>
        <begin position="22"/>
        <end position="208"/>
    </location>
</feature>
<evidence type="ECO:0000256" key="1">
    <source>
        <dbReference type="SAM" id="MobiDB-lite"/>
    </source>
</evidence>
<dbReference type="RefSeq" id="WP_308449249.1">
    <property type="nucleotide sequence ID" value="NZ_JAJEQC010000006.1"/>
</dbReference>
<dbReference type="AlphaFoldDB" id="A0AAE3DIQ6"/>
<evidence type="ECO:0000313" key="4">
    <source>
        <dbReference type="Proteomes" id="UP001199424"/>
    </source>
</evidence>
<proteinExistence type="predicted"/>